<dbReference type="AlphaFoldDB" id="A0A1Y2FV50"/>
<accession>A0A1Y2FV50</accession>
<keyword evidence="3" id="KW-1185">Reference proteome</keyword>
<keyword evidence="1" id="KW-1133">Transmembrane helix</keyword>
<gene>
    <name evidence="2" type="ORF">BCR37DRAFT_375846</name>
</gene>
<dbReference type="GeneID" id="63785063"/>
<proteinExistence type="predicted"/>
<keyword evidence="1" id="KW-0812">Transmembrane</keyword>
<dbReference type="EMBL" id="MCFI01000001">
    <property type="protein sequence ID" value="ORY87893.1"/>
    <property type="molecule type" value="Genomic_DNA"/>
</dbReference>
<organism evidence="2 3">
    <name type="scientific">Protomyces lactucae-debilis</name>
    <dbReference type="NCBI Taxonomy" id="2754530"/>
    <lineage>
        <taxon>Eukaryota</taxon>
        <taxon>Fungi</taxon>
        <taxon>Dikarya</taxon>
        <taxon>Ascomycota</taxon>
        <taxon>Taphrinomycotina</taxon>
        <taxon>Taphrinomycetes</taxon>
        <taxon>Taphrinales</taxon>
        <taxon>Protomycetaceae</taxon>
        <taxon>Protomyces</taxon>
    </lineage>
</organism>
<comment type="caution">
    <text evidence="2">The sequence shown here is derived from an EMBL/GenBank/DDBJ whole genome shotgun (WGS) entry which is preliminary data.</text>
</comment>
<feature type="transmembrane region" description="Helical" evidence="1">
    <location>
        <begin position="14"/>
        <end position="31"/>
    </location>
</feature>
<name>A0A1Y2FV50_PROLT</name>
<protein>
    <submittedName>
        <fullName evidence="2">Uncharacterized protein</fullName>
    </submittedName>
</protein>
<evidence type="ECO:0000313" key="3">
    <source>
        <dbReference type="Proteomes" id="UP000193685"/>
    </source>
</evidence>
<dbReference type="Proteomes" id="UP000193685">
    <property type="component" value="Unassembled WGS sequence"/>
</dbReference>
<feature type="transmembrane region" description="Helical" evidence="1">
    <location>
        <begin position="130"/>
        <end position="151"/>
    </location>
</feature>
<sequence length="187" mass="20437">MVACHLAAHVRKPALIASYAFTATVVLTTLYQRRLEARQVCELWLMSAAAVQIPVSISIAYGSRPAGAQILFCLCKDVHTNHDQLADCLNGSIVQCGETVTWILGLKMPIIKQVRFAVRGTLQCIQVARAGVKVLLCLVCVVVNVLVLLPLCNPAITCSRFAIEVEHSLLRLDPGFRSIQSMARPSR</sequence>
<evidence type="ECO:0000313" key="2">
    <source>
        <dbReference type="EMBL" id="ORY87893.1"/>
    </source>
</evidence>
<reference evidence="2 3" key="1">
    <citation type="submission" date="2016-07" db="EMBL/GenBank/DDBJ databases">
        <title>Pervasive Adenine N6-methylation of Active Genes in Fungi.</title>
        <authorList>
            <consortium name="DOE Joint Genome Institute"/>
            <person name="Mondo S.J."/>
            <person name="Dannebaum R.O."/>
            <person name="Kuo R.C."/>
            <person name="Labutti K."/>
            <person name="Haridas S."/>
            <person name="Kuo A."/>
            <person name="Salamov A."/>
            <person name="Ahrendt S.R."/>
            <person name="Lipzen A."/>
            <person name="Sullivan W."/>
            <person name="Andreopoulos W.B."/>
            <person name="Clum A."/>
            <person name="Lindquist E."/>
            <person name="Daum C."/>
            <person name="Ramamoorthy G.K."/>
            <person name="Gryganskyi A."/>
            <person name="Culley D."/>
            <person name="Magnuson J.K."/>
            <person name="James T.Y."/>
            <person name="O'Malley M.A."/>
            <person name="Stajich J.E."/>
            <person name="Spatafora J.W."/>
            <person name="Visel A."/>
            <person name="Grigoriev I.V."/>
        </authorList>
    </citation>
    <scope>NUCLEOTIDE SEQUENCE [LARGE SCALE GENOMIC DNA]</scope>
    <source>
        <strain evidence="2 3">12-1054</strain>
    </source>
</reference>
<dbReference type="RefSeq" id="XP_040728388.1">
    <property type="nucleotide sequence ID" value="XM_040868464.1"/>
</dbReference>
<keyword evidence="1" id="KW-0472">Membrane</keyword>
<evidence type="ECO:0000256" key="1">
    <source>
        <dbReference type="SAM" id="Phobius"/>
    </source>
</evidence>